<evidence type="ECO:0000259" key="2">
    <source>
        <dbReference type="Pfam" id="PF23571"/>
    </source>
</evidence>
<feature type="transmembrane region" description="Helical" evidence="1">
    <location>
        <begin position="12"/>
        <end position="29"/>
    </location>
</feature>
<sequence length="643" mass="73960">MPDFLKRHWSRVLILLGLLCRIAIWLGPAKVFSTVAAMALGLVCLLVVTAKWHTDPTFPFTVAVKRYAFVVYLTIRGYFVSQELEWLTSHPTELQDKTLLQILKTNESTEYAIENGLSKVTTREEFRRSHPLCKYERFAPYYERMMNGEDNVLTSEKPSFYGVTSGTTGKASHIAQLPYQFESMYKQAAPLILNRVAPTFPQVRSLRRKMVLYFNPEGCMSRLKDGTLKGAISSSYFMPALKDDVFTSPKVVYSIVDEKTTRYLHLLFGLHCRSLPSIDTSFASVMYLVFHELETIWPELVRDIRRGTLKKDLDMTKGQRVEIERFLTADPERADELEREFKKGMVGIAKRIWPELGLINAVTTGAFAHYAKIIQSTYFKGVPFYASLYVATEGWLGINIWPNRHPNVWLLSPYKMFFEFIPVAGMEEDQPATLFAEEVRLNEEYEIVITNSCGLYRYRLGDVVRVVEFYNRWPVVLLLYRTGQLLNIRGECVPETTLYNSILKSVAGFYGEVSGITDFTCCESVFLDRHPKYQDKGRTSPYYVLFVELINDDGERDCSKDQIAELSAVVENSLYEAHHLYKFRRDNGGLSQLKLFVVKFGAFQRLRLFMLKNSTASPQQVKPPRVLKKPELVNFMLAESIHC</sequence>
<proteinExistence type="predicted"/>
<evidence type="ECO:0000313" key="5">
    <source>
        <dbReference type="Proteomes" id="UP000186922"/>
    </source>
</evidence>
<keyword evidence="5" id="KW-1185">Reference proteome</keyword>
<dbReference type="Pfam" id="PF23571">
    <property type="entry name" value="GH3_M"/>
    <property type="match status" value="1"/>
</dbReference>
<evidence type="ECO:0000313" key="4">
    <source>
        <dbReference type="EMBL" id="GAV06309.1"/>
    </source>
</evidence>
<name>A0A1D1W5Q1_RAMVA</name>
<dbReference type="InterPro" id="IPR055377">
    <property type="entry name" value="GH3_M"/>
</dbReference>
<dbReference type="InterPro" id="IPR004993">
    <property type="entry name" value="GH3"/>
</dbReference>
<reference evidence="4 5" key="1">
    <citation type="journal article" date="2016" name="Nat. Commun.">
        <title>Extremotolerant tardigrade genome and improved radiotolerance of human cultured cells by tardigrade-unique protein.</title>
        <authorList>
            <person name="Hashimoto T."/>
            <person name="Horikawa D.D."/>
            <person name="Saito Y."/>
            <person name="Kuwahara H."/>
            <person name="Kozuka-Hata H."/>
            <person name="Shin-I T."/>
            <person name="Minakuchi Y."/>
            <person name="Ohishi K."/>
            <person name="Motoyama A."/>
            <person name="Aizu T."/>
            <person name="Enomoto A."/>
            <person name="Kondo K."/>
            <person name="Tanaka S."/>
            <person name="Hara Y."/>
            <person name="Koshikawa S."/>
            <person name="Sagara H."/>
            <person name="Miura T."/>
            <person name="Yokobori S."/>
            <person name="Miyagawa K."/>
            <person name="Suzuki Y."/>
            <person name="Kubo T."/>
            <person name="Oyama M."/>
            <person name="Kohara Y."/>
            <person name="Fujiyama A."/>
            <person name="Arakawa K."/>
            <person name="Katayama T."/>
            <person name="Toyoda A."/>
            <person name="Kunieda T."/>
        </authorList>
    </citation>
    <scope>NUCLEOTIDE SEQUENCE [LARGE SCALE GENOMIC DNA]</scope>
    <source>
        <strain evidence="4 5">YOKOZUNA-1</strain>
    </source>
</reference>
<keyword evidence="1" id="KW-0812">Transmembrane</keyword>
<dbReference type="PANTHER" id="PTHR31901">
    <property type="entry name" value="GH3 DOMAIN-CONTAINING PROTEIN"/>
    <property type="match status" value="1"/>
</dbReference>
<feature type="domain" description="GH3 middle" evidence="2">
    <location>
        <begin position="410"/>
        <end position="481"/>
    </location>
</feature>
<dbReference type="AlphaFoldDB" id="A0A1D1W5Q1"/>
<keyword evidence="1" id="KW-0472">Membrane</keyword>
<comment type="caution">
    <text evidence="4">The sequence shown here is derived from an EMBL/GenBank/DDBJ whole genome shotgun (WGS) entry which is preliminary data.</text>
</comment>
<evidence type="ECO:0008006" key="6">
    <source>
        <dbReference type="Google" id="ProtNLM"/>
    </source>
</evidence>
<dbReference type="InterPro" id="IPR055378">
    <property type="entry name" value="GH3_C"/>
</dbReference>
<feature type="domain" description="GH3 C-terminal" evidence="3">
    <location>
        <begin position="535"/>
        <end position="630"/>
    </location>
</feature>
<dbReference type="Proteomes" id="UP000186922">
    <property type="component" value="Unassembled WGS sequence"/>
</dbReference>
<organism evidence="4 5">
    <name type="scientific">Ramazzottius varieornatus</name>
    <name type="common">Water bear</name>
    <name type="synonym">Tardigrade</name>
    <dbReference type="NCBI Taxonomy" id="947166"/>
    <lineage>
        <taxon>Eukaryota</taxon>
        <taxon>Metazoa</taxon>
        <taxon>Ecdysozoa</taxon>
        <taxon>Tardigrada</taxon>
        <taxon>Eutardigrada</taxon>
        <taxon>Parachela</taxon>
        <taxon>Hypsibioidea</taxon>
        <taxon>Ramazzottiidae</taxon>
        <taxon>Ramazzottius</taxon>
    </lineage>
</organism>
<gene>
    <name evidence="4" type="primary">RvY_16323-1</name>
    <name evidence="4" type="synonym">RvY_16323.1</name>
    <name evidence="4" type="ORF">RvY_16323</name>
</gene>
<dbReference type="EMBL" id="BDGG01000013">
    <property type="protein sequence ID" value="GAV06309.1"/>
    <property type="molecule type" value="Genomic_DNA"/>
</dbReference>
<keyword evidence="1" id="KW-1133">Transmembrane helix</keyword>
<dbReference type="PANTHER" id="PTHR31901:SF9">
    <property type="entry name" value="GH3 DOMAIN-CONTAINING PROTEIN"/>
    <property type="match status" value="1"/>
</dbReference>
<dbReference type="Pfam" id="PF03321">
    <property type="entry name" value="GH3"/>
    <property type="match status" value="1"/>
</dbReference>
<dbReference type="Pfam" id="PF23572">
    <property type="entry name" value="GH3_C"/>
    <property type="match status" value="1"/>
</dbReference>
<dbReference type="GO" id="GO:0005737">
    <property type="term" value="C:cytoplasm"/>
    <property type="evidence" value="ECO:0007669"/>
    <property type="project" value="TreeGrafter"/>
</dbReference>
<accession>A0A1D1W5Q1</accession>
<evidence type="ECO:0000256" key="1">
    <source>
        <dbReference type="SAM" id="Phobius"/>
    </source>
</evidence>
<protein>
    <recommendedName>
        <fullName evidence="6">GH3 domain-containing protein</fullName>
    </recommendedName>
</protein>
<evidence type="ECO:0000259" key="3">
    <source>
        <dbReference type="Pfam" id="PF23572"/>
    </source>
</evidence>
<dbReference type="OrthoDB" id="10004661at2759"/>
<dbReference type="GO" id="GO:0016881">
    <property type="term" value="F:acid-amino acid ligase activity"/>
    <property type="evidence" value="ECO:0007669"/>
    <property type="project" value="TreeGrafter"/>
</dbReference>